<name>A0ABQ8FSZ0_9PEZI</name>
<evidence type="ECO:0000313" key="4">
    <source>
        <dbReference type="EMBL" id="KAH7025315.1"/>
    </source>
</evidence>
<evidence type="ECO:0008006" key="6">
    <source>
        <dbReference type="Google" id="ProtNLM"/>
    </source>
</evidence>
<keyword evidence="2" id="KW-0521">NADP</keyword>
<dbReference type="InterPro" id="IPR036291">
    <property type="entry name" value="NAD(P)-bd_dom_sf"/>
</dbReference>
<dbReference type="Proteomes" id="UP000774617">
    <property type="component" value="Unassembled WGS sequence"/>
</dbReference>
<feature type="non-terminal residue" evidence="4">
    <location>
        <position position="1"/>
    </location>
</feature>
<dbReference type="SUPFAM" id="SSF51735">
    <property type="entry name" value="NAD(P)-binding Rossmann-fold domains"/>
    <property type="match status" value="1"/>
</dbReference>
<dbReference type="PANTHER" id="PTHR47706:SF4">
    <property type="entry name" value="NMRA-LIKE DOMAIN-CONTAINING PROTEIN"/>
    <property type="match status" value="1"/>
</dbReference>
<evidence type="ECO:0000313" key="5">
    <source>
        <dbReference type="Proteomes" id="UP000774617"/>
    </source>
</evidence>
<keyword evidence="5" id="KW-1185">Reference proteome</keyword>
<comment type="similarity">
    <text evidence="1">Belongs to the NmrA-type oxidoreductase family. Isoflavone reductase subfamily.</text>
</comment>
<comment type="caution">
    <text evidence="4">The sequence shown here is derived from an EMBL/GenBank/DDBJ whole genome shotgun (WGS) entry which is preliminary data.</text>
</comment>
<dbReference type="Gene3D" id="3.40.50.720">
    <property type="entry name" value="NAD(P)-binding Rossmann-like Domain"/>
    <property type="match status" value="1"/>
</dbReference>
<organism evidence="4 5">
    <name type="scientific">Macrophomina phaseolina</name>
    <dbReference type="NCBI Taxonomy" id="35725"/>
    <lineage>
        <taxon>Eukaryota</taxon>
        <taxon>Fungi</taxon>
        <taxon>Dikarya</taxon>
        <taxon>Ascomycota</taxon>
        <taxon>Pezizomycotina</taxon>
        <taxon>Dothideomycetes</taxon>
        <taxon>Dothideomycetes incertae sedis</taxon>
        <taxon>Botryosphaeriales</taxon>
        <taxon>Botryosphaeriaceae</taxon>
        <taxon>Macrophomina</taxon>
    </lineage>
</organism>
<sequence length="198" mass="22724">RYKIKAIEALEKTDLEFSLISNGFFLDYWASPRIPSHLFRTPAIWIDIANNFTTIPGDGNKPLVLIHSRDVGLFVTELINLLRCNRRYAIVGDRLTLNDAIRTIEEIKGVKFGIRYNTSEKLHRGEDTLIPQIAQMVSLEKTARRALEAVLSLSSINYNKEEIDLDLSITLNEEFPALKPLTIQDAPKLRRNRRNLLH</sequence>
<evidence type="ECO:0000256" key="1">
    <source>
        <dbReference type="ARBA" id="ARBA00005725"/>
    </source>
</evidence>
<evidence type="ECO:0000256" key="2">
    <source>
        <dbReference type="ARBA" id="ARBA00022857"/>
    </source>
</evidence>
<gene>
    <name evidence="4" type="ORF">B0J12DRAFT_585385</name>
</gene>
<dbReference type="InterPro" id="IPR051609">
    <property type="entry name" value="NmrA/Isoflavone_reductase-like"/>
</dbReference>
<evidence type="ECO:0000256" key="3">
    <source>
        <dbReference type="ARBA" id="ARBA00023002"/>
    </source>
</evidence>
<dbReference type="PANTHER" id="PTHR47706">
    <property type="entry name" value="NMRA-LIKE FAMILY PROTEIN"/>
    <property type="match status" value="1"/>
</dbReference>
<reference evidence="4 5" key="1">
    <citation type="journal article" date="2021" name="Nat. Commun.">
        <title>Genetic determinants of endophytism in the Arabidopsis root mycobiome.</title>
        <authorList>
            <person name="Mesny F."/>
            <person name="Miyauchi S."/>
            <person name="Thiergart T."/>
            <person name="Pickel B."/>
            <person name="Atanasova L."/>
            <person name="Karlsson M."/>
            <person name="Huettel B."/>
            <person name="Barry K.W."/>
            <person name="Haridas S."/>
            <person name="Chen C."/>
            <person name="Bauer D."/>
            <person name="Andreopoulos W."/>
            <person name="Pangilinan J."/>
            <person name="LaButti K."/>
            <person name="Riley R."/>
            <person name="Lipzen A."/>
            <person name="Clum A."/>
            <person name="Drula E."/>
            <person name="Henrissat B."/>
            <person name="Kohler A."/>
            <person name="Grigoriev I.V."/>
            <person name="Martin F.M."/>
            <person name="Hacquard S."/>
        </authorList>
    </citation>
    <scope>NUCLEOTIDE SEQUENCE [LARGE SCALE GENOMIC DNA]</scope>
    <source>
        <strain evidence="4 5">MPI-SDFR-AT-0080</strain>
    </source>
</reference>
<proteinExistence type="inferred from homology"/>
<keyword evidence="3" id="KW-0560">Oxidoreductase</keyword>
<dbReference type="EMBL" id="JAGTJR010000061">
    <property type="protein sequence ID" value="KAH7025315.1"/>
    <property type="molecule type" value="Genomic_DNA"/>
</dbReference>
<accession>A0ABQ8FSZ0</accession>
<protein>
    <recommendedName>
        <fullName evidence="6">NmrA-like protein</fullName>
    </recommendedName>
</protein>